<protein>
    <recommendedName>
        <fullName evidence="5">Transmembrane protein</fullName>
    </recommendedName>
</protein>
<dbReference type="eggNOG" id="ENOG502T05K">
    <property type="taxonomic scope" value="Eukaryota"/>
</dbReference>
<keyword evidence="1" id="KW-0812">Transmembrane</keyword>
<dbReference type="AlphaFoldDB" id="B9S2J8"/>
<gene>
    <name evidence="3" type="ORF">RCOM_0699920</name>
</gene>
<keyword evidence="2" id="KW-0732">Signal</keyword>
<keyword evidence="1" id="KW-1133">Transmembrane helix</keyword>
<evidence type="ECO:0000256" key="2">
    <source>
        <dbReference type="SAM" id="SignalP"/>
    </source>
</evidence>
<feature type="chain" id="PRO_5002891166" description="Transmembrane protein" evidence="2">
    <location>
        <begin position="20"/>
        <end position="68"/>
    </location>
</feature>
<dbReference type="InParanoid" id="B9S2J8"/>
<sequence length="68" mass="7237">MASKIVAACFAMLVMVVAAHEGHEHMPGMVMPPAPTPQTNSSALFSPSMVMVGFFAFMVSLLAVRKQV</sequence>
<dbReference type="Proteomes" id="UP000008311">
    <property type="component" value="Unassembled WGS sequence"/>
</dbReference>
<feature type="signal peptide" evidence="2">
    <location>
        <begin position="1"/>
        <end position="19"/>
    </location>
</feature>
<organism evidence="3 4">
    <name type="scientific">Ricinus communis</name>
    <name type="common">Castor bean</name>
    <dbReference type="NCBI Taxonomy" id="3988"/>
    <lineage>
        <taxon>Eukaryota</taxon>
        <taxon>Viridiplantae</taxon>
        <taxon>Streptophyta</taxon>
        <taxon>Embryophyta</taxon>
        <taxon>Tracheophyta</taxon>
        <taxon>Spermatophyta</taxon>
        <taxon>Magnoliopsida</taxon>
        <taxon>eudicotyledons</taxon>
        <taxon>Gunneridae</taxon>
        <taxon>Pentapetalae</taxon>
        <taxon>rosids</taxon>
        <taxon>fabids</taxon>
        <taxon>Malpighiales</taxon>
        <taxon>Euphorbiaceae</taxon>
        <taxon>Acalyphoideae</taxon>
        <taxon>Acalypheae</taxon>
        <taxon>Ricinus</taxon>
    </lineage>
</organism>
<dbReference type="EMBL" id="EQ973849">
    <property type="protein sequence ID" value="EEF42272.1"/>
    <property type="molecule type" value="Genomic_DNA"/>
</dbReference>
<evidence type="ECO:0000313" key="3">
    <source>
        <dbReference type="EMBL" id="EEF42272.1"/>
    </source>
</evidence>
<accession>B9S2J8</accession>
<evidence type="ECO:0000256" key="1">
    <source>
        <dbReference type="SAM" id="Phobius"/>
    </source>
</evidence>
<name>B9S2J8_RICCO</name>
<evidence type="ECO:0008006" key="5">
    <source>
        <dbReference type="Google" id="ProtNLM"/>
    </source>
</evidence>
<proteinExistence type="predicted"/>
<reference evidence="4" key="1">
    <citation type="journal article" date="2010" name="Nat. Biotechnol.">
        <title>Draft genome sequence of the oilseed species Ricinus communis.</title>
        <authorList>
            <person name="Chan A.P."/>
            <person name="Crabtree J."/>
            <person name="Zhao Q."/>
            <person name="Lorenzi H."/>
            <person name="Orvis J."/>
            <person name="Puiu D."/>
            <person name="Melake-Berhan A."/>
            <person name="Jones K.M."/>
            <person name="Redman J."/>
            <person name="Chen G."/>
            <person name="Cahoon E.B."/>
            <person name="Gedil M."/>
            <person name="Stanke M."/>
            <person name="Haas B.J."/>
            <person name="Wortman J.R."/>
            <person name="Fraser-Liggett C.M."/>
            <person name="Ravel J."/>
            <person name="Rabinowicz P.D."/>
        </authorList>
    </citation>
    <scope>NUCLEOTIDE SEQUENCE [LARGE SCALE GENOMIC DNA]</scope>
    <source>
        <strain evidence="4">cv. Hale</strain>
    </source>
</reference>
<feature type="transmembrane region" description="Helical" evidence="1">
    <location>
        <begin position="43"/>
        <end position="64"/>
    </location>
</feature>
<evidence type="ECO:0000313" key="4">
    <source>
        <dbReference type="Proteomes" id="UP000008311"/>
    </source>
</evidence>
<keyword evidence="4" id="KW-1185">Reference proteome</keyword>
<keyword evidence="1" id="KW-0472">Membrane</keyword>